<evidence type="ECO:0000313" key="1">
    <source>
        <dbReference type="EMBL" id="KAG8190506.1"/>
    </source>
</evidence>
<comment type="caution">
    <text evidence="1">The sequence shown here is derived from an EMBL/GenBank/DDBJ whole genome shotgun (WGS) entry which is preliminary data.</text>
</comment>
<proteinExistence type="predicted"/>
<accession>A0AAV6V1K1</accession>
<dbReference type="EMBL" id="JAFNEN010000182">
    <property type="protein sequence ID" value="KAG8190506.1"/>
    <property type="molecule type" value="Genomic_DNA"/>
</dbReference>
<dbReference type="Proteomes" id="UP000827092">
    <property type="component" value="Unassembled WGS sequence"/>
</dbReference>
<reference evidence="1 2" key="1">
    <citation type="journal article" date="2022" name="Nat. Ecol. Evol.">
        <title>A masculinizing supergene underlies an exaggerated male reproductive morph in a spider.</title>
        <authorList>
            <person name="Hendrickx F."/>
            <person name="De Corte Z."/>
            <person name="Sonet G."/>
            <person name="Van Belleghem S.M."/>
            <person name="Kostlbacher S."/>
            <person name="Vangestel C."/>
        </authorList>
    </citation>
    <scope>NUCLEOTIDE SEQUENCE [LARGE SCALE GENOMIC DNA]</scope>
    <source>
        <strain evidence="1">W744_W776</strain>
    </source>
</reference>
<organism evidence="1 2">
    <name type="scientific">Oedothorax gibbosus</name>
    <dbReference type="NCBI Taxonomy" id="931172"/>
    <lineage>
        <taxon>Eukaryota</taxon>
        <taxon>Metazoa</taxon>
        <taxon>Ecdysozoa</taxon>
        <taxon>Arthropoda</taxon>
        <taxon>Chelicerata</taxon>
        <taxon>Arachnida</taxon>
        <taxon>Araneae</taxon>
        <taxon>Araneomorphae</taxon>
        <taxon>Entelegynae</taxon>
        <taxon>Araneoidea</taxon>
        <taxon>Linyphiidae</taxon>
        <taxon>Erigoninae</taxon>
        <taxon>Oedothorax</taxon>
    </lineage>
</organism>
<sequence length="91" mass="10005">MKYVLQGSVGKPQTSINGQMVKSELSAVSLVPTNENSAGAVPPETAMETLSAAPRSKSLRVEALEAAYSLWDPLAVLRLFFFYFFEEKFSK</sequence>
<name>A0AAV6V1K1_9ARAC</name>
<protein>
    <submittedName>
        <fullName evidence="1">Uncharacterized protein</fullName>
    </submittedName>
</protein>
<dbReference type="AlphaFoldDB" id="A0AAV6V1K1"/>
<evidence type="ECO:0000313" key="2">
    <source>
        <dbReference type="Proteomes" id="UP000827092"/>
    </source>
</evidence>
<gene>
    <name evidence="1" type="ORF">JTE90_006676</name>
</gene>
<keyword evidence="2" id="KW-1185">Reference proteome</keyword>